<keyword evidence="7" id="KW-0479">Metal-binding</keyword>
<dbReference type="InterPro" id="IPR051241">
    <property type="entry name" value="DZIP_RILPL"/>
</dbReference>
<evidence type="ECO:0000256" key="9">
    <source>
        <dbReference type="SAM" id="MobiDB-lite"/>
    </source>
</evidence>
<feature type="coiled-coil region" evidence="8">
    <location>
        <begin position="193"/>
        <end position="231"/>
    </location>
</feature>
<evidence type="ECO:0000256" key="5">
    <source>
        <dbReference type="ARBA" id="ARBA00023212"/>
    </source>
</evidence>
<dbReference type="RefSeq" id="XP_060040366.1">
    <property type="nucleotide sequence ID" value="XM_060184383.1"/>
</dbReference>
<evidence type="ECO:0000256" key="4">
    <source>
        <dbReference type="ARBA" id="ARBA00023054"/>
    </source>
</evidence>
<sequence>MNMIHPNEPADLSSPPSEPSPPAAFQFAPRHGHVDWGRISALDVDRVVQEVDVGTLQEHMGDITLTNFEGKVCAHCAQPVAPELLKVLRLLQLNMEYLDHRHTCQRAMSRGLQAQLQASLAQQEQAQQKLQCQAAELQALKEENLLQREKINILEQILLYRDSQPFNTCTLCQKSFTNASYLWEHIQKRHLYLSENENQLRNEIKDLKQSLKKAQEELEAQKKEAQRWQQQQRQCQVGLEGKLWVLSPCTARAMWCKCVPRTCILPVFPQWGLRARSGHVISSVGKGDAMKC</sequence>
<feature type="domain" description="C2H2-type" evidence="10">
    <location>
        <begin position="167"/>
        <end position="190"/>
    </location>
</feature>
<dbReference type="Pfam" id="PF13815">
    <property type="entry name" value="Dzip-like_N"/>
    <property type="match status" value="1"/>
</dbReference>
<proteinExistence type="inferred from homology"/>
<keyword evidence="5" id="KW-0206">Cytoskeleton</keyword>
<comment type="subcellular location">
    <subcellularLocation>
        <location evidence="2">Cytoplasm</location>
        <location evidence="2">Cytoskeleton</location>
        <location evidence="2">Cilium basal body</location>
    </subcellularLocation>
    <subcellularLocation>
        <location evidence="1">Cytoplasm</location>
        <location evidence="1">Cytoskeleton</location>
        <location evidence="1">Microtubule organizing center</location>
        <location evidence="1">Centrosome</location>
        <location evidence="1">Centriole</location>
    </subcellularLocation>
</comment>
<dbReference type="InterPro" id="IPR013087">
    <property type="entry name" value="Znf_C2H2_type"/>
</dbReference>
<organism evidence="11 12">
    <name type="scientific">Erinaceus europaeus</name>
    <name type="common">Western European hedgehog</name>
    <dbReference type="NCBI Taxonomy" id="9365"/>
    <lineage>
        <taxon>Eukaryota</taxon>
        <taxon>Metazoa</taxon>
        <taxon>Chordata</taxon>
        <taxon>Craniata</taxon>
        <taxon>Vertebrata</taxon>
        <taxon>Euteleostomi</taxon>
        <taxon>Mammalia</taxon>
        <taxon>Eutheria</taxon>
        <taxon>Laurasiatheria</taxon>
        <taxon>Eulipotyphla</taxon>
        <taxon>Erinaceidae</taxon>
        <taxon>Erinaceinae</taxon>
        <taxon>Erinaceus</taxon>
    </lineage>
</organism>
<dbReference type="PANTHER" id="PTHR21502:SF8">
    <property type="entry name" value="CILIUM ASSEMBLY PROTEIN DZIP1L"/>
    <property type="match status" value="1"/>
</dbReference>
<keyword evidence="11" id="KW-1185">Reference proteome</keyword>
<name>A0ABM3WUW8_ERIEU</name>
<evidence type="ECO:0000259" key="10">
    <source>
        <dbReference type="PROSITE" id="PS50157"/>
    </source>
</evidence>
<evidence type="ECO:0000256" key="6">
    <source>
        <dbReference type="ARBA" id="ARBA00023273"/>
    </source>
</evidence>
<reference evidence="12" key="1">
    <citation type="submission" date="2025-08" db="UniProtKB">
        <authorList>
            <consortium name="RefSeq"/>
        </authorList>
    </citation>
    <scope>IDENTIFICATION</scope>
</reference>
<feature type="coiled-coil region" evidence="8">
    <location>
        <begin position="113"/>
        <end position="157"/>
    </location>
</feature>
<dbReference type="GeneID" id="132536469"/>
<protein>
    <submittedName>
        <fullName evidence="12">Cilium assembly protein DZIP1L-like</fullName>
    </submittedName>
</protein>
<keyword evidence="7" id="KW-0863">Zinc-finger</keyword>
<evidence type="ECO:0000313" key="11">
    <source>
        <dbReference type="Proteomes" id="UP001652624"/>
    </source>
</evidence>
<dbReference type="InterPro" id="IPR032714">
    <property type="entry name" value="DZIP1_N"/>
</dbReference>
<keyword evidence="4 8" id="KW-0175">Coiled coil</keyword>
<keyword evidence="5" id="KW-0963">Cytoplasm</keyword>
<dbReference type="PANTHER" id="PTHR21502">
    <property type="entry name" value="ZINC FINGER PROTEIN DZIP1"/>
    <property type="match status" value="1"/>
</dbReference>
<dbReference type="Proteomes" id="UP001652624">
    <property type="component" value="Unplaced"/>
</dbReference>
<keyword evidence="7" id="KW-0862">Zinc</keyword>
<dbReference type="PROSITE" id="PS00028">
    <property type="entry name" value="ZINC_FINGER_C2H2_1"/>
    <property type="match status" value="1"/>
</dbReference>
<dbReference type="PROSITE" id="PS50157">
    <property type="entry name" value="ZINC_FINGER_C2H2_2"/>
    <property type="match status" value="1"/>
</dbReference>
<accession>A0ABM3WUW8</accession>
<evidence type="ECO:0000256" key="1">
    <source>
        <dbReference type="ARBA" id="ARBA00004114"/>
    </source>
</evidence>
<comment type="similarity">
    <text evidence="3">Belongs to the DZIP C2H2-type zinc-finger protein family.</text>
</comment>
<gene>
    <name evidence="12" type="primary">LOC132536469</name>
</gene>
<keyword evidence="6" id="KW-0966">Cell projection</keyword>
<evidence type="ECO:0000256" key="3">
    <source>
        <dbReference type="ARBA" id="ARBA00009131"/>
    </source>
</evidence>
<evidence type="ECO:0000256" key="2">
    <source>
        <dbReference type="ARBA" id="ARBA00004120"/>
    </source>
</evidence>
<feature type="region of interest" description="Disordered" evidence="9">
    <location>
        <begin position="1"/>
        <end position="25"/>
    </location>
</feature>
<evidence type="ECO:0000256" key="7">
    <source>
        <dbReference type="PROSITE-ProRule" id="PRU00042"/>
    </source>
</evidence>
<evidence type="ECO:0000313" key="12">
    <source>
        <dbReference type="RefSeq" id="XP_060040366.1"/>
    </source>
</evidence>
<dbReference type="SMART" id="SM00355">
    <property type="entry name" value="ZnF_C2H2"/>
    <property type="match status" value="1"/>
</dbReference>
<evidence type="ECO:0000256" key="8">
    <source>
        <dbReference type="SAM" id="Coils"/>
    </source>
</evidence>